<name>A0ABV1D4F7_9FIRM</name>
<evidence type="ECO:0008006" key="3">
    <source>
        <dbReference type="Google" id="ProtNLM"/>
    </source>
</evidence>
<evidence type="ECO:0000313" key="2">
    <source>
        <dbReference type="Proteomes" id="UP001454086"/>
    </source>
</evidence>
<keyword evidence="2" id="KW-1185">Reference proteome</keyword>
<dbReference type="EMBL" id="JBBMFM010000029">
    <property type="protein sequence ID" value="MEQ2425299.1"/>
    <property type="molecule type" value="Genomic_DNA"/>
</dbReference>
<reference evidence="1 2" key="1">
    <citation type="submission" date="2024-03" db="EMBL/GenBank/DDBJ databases">
        <title>Human intestinal bacterial collection.</title>
        <authorList>
            <person name="Pauvert C."/>
            <person name="Hitch T.C.A."/>
            <person name="Clavel T."/>
        </authorList>
    </citation>
    <scope>NUCLEOTIDE SEQUENCE [LARGE SCALE GENOMIC DNA]</scope>
    <source>
        <strain evidence="1 2">CLA-SR-H021</strain>
    </source>
</reference>
<comment type="caution">
    <text evidence="1">The sequence shown here is derived from an EMBL/GenBank/DDBJ whole genome shotgun (WGS) entry which is preliminary data.</text>
</comment>
<dbReference type="RefSeq" id="WP_040382154.1">
    <property type="nucleotide sequence ID" value="NZ_JBBMFM010000029.1"/>
</dbReference>
<dbReference type="Proteomes" id="UP001454086">
    <property type="component" value="Unassembled WGS sequence"/>
</dbReference>
<protein>
    <recommendedName>
        <fullName evidence="3">DUF3883 domain-containing protein</fullName>
    </recommendedName>
</protein>
<sequence length="249" mass="29057">MTTVLGKMMDSLDASETEIEYRARLEELKETLAGLDVDNNVLKKVNVLSGYMENKFSYEDTLKNMKTAKERVLSYLTEQMSAMPGSYMETENRILCLQEILEKFDLFMEAFFEKEPHGKAGIDKRAMRSLEIKNEYDVQHILYALLKPLFPEARTEVPEDTGFSMVRTDIWIKELSAVIEIKCSRDSMSIKKLTEEIAADMVHYQAEHIFFFLYDKNKIIDNPYAFRSTYQRVMDGKDIRIIIHQPKTL</sequence>
<dbReference type="Pfam" id="PF18742">
    <property type="entry name" value="DpnII-MboI"/>
    <property type="match status" value="1"/>
</dbReference>
<accession>A0ABV1D4F7</accession>
<gene>
    <name evidence="1" type="ORF">WMQ36_09980</name>
</gene>
<evidence type="ECO:0000313" key="1">
    <source>
        <dbReference type="EMBL" id="MEQ2425299.1"/>
    </source>
</evidence>
<organism evidence="1 2">
    <name type="scientific">Enterocloster hominis</name>
    <name type="common">ex Hitch et al. 2024</name>
    <dbReference type="NCBI Taxonomy" id="1917870"/>
    <lineage>
        <taxon>Bacteria</taxon>
        <taxon>Bacillati</taxon>
        <taxon>Bacillota</taxon>
        <taxon>Clostridia</taxon>
        <taxon>Lachnospirales</taxon>
        <taxon>Lachnospiraceae</taxon>
        <taxon>Enterocloster</taxon>
    </lineage>
</organism>
<proteinExistence type="predicted"/>